<gene>
    <name evidence="1" type="ORF">B2M23_00090</name>
</gene>
<dbReference type="RefSeq" id="WP_038354103.1">
    <property type="nucleotide sequence ID" value="NZ_CP019962.1"/>
</dbReference>
<evidence type="ECO:0000313" key="2">
    <source>
        <dbReference type="Proteomes" id="UP000192391"/>
    </source>
</evidence>
<accession>A0AAC9W1I7</accession>
<dbReference type="AlphaFoldDB" id="A0AAC9W1I7"/>
<dbReference type="Proteomes" id="UP000192391">
    <property type="component" value="Chromosome"/>
</dbReference>
<name>A0AAC9W1I7_EUBLI</name>
<proteinExistence type="predicted"/>
<protein>
    <submittedName>
        <fullName evidence="1">Uncharacterized protein</fullName>
    </submittedName>
</protein>
<dbReference type="EMBL" id="CP019962">
    <property type="protein sequence ID" value="ARD64047.1"/>
    <property type="molecule type" value="Genomic_DNA"/>
</dbReference>
<sequence>MSKNYMPEVARMLGVEINEEFDLIYETGQKSDWGPYKITRDGLVDESGNWTLHETALLNLLKGNYRLQKRPWRPKEGELFWTINGKGDVEKYHFSDYMYDLALLNMGNCFPTKKAALAAVPEMLEKFEEIKKGVRE</sequence>
<reference evidence="2" key="1">
    <citation type="journal article" date="2017" name="Sci. Rep.">
        <title>Determination of the Genome and Primary Transcriptome of Syngas Fermenting Eubacterium limosum ATCC 8486.</title>
        <authorList>
            <person name="Song Y."/>
            <person name="Shin J."/>
            <person name="Jeong Y."/>
            <person name="Jin S."/>
            <person name="Lee J.K."/>
            <person name="Kim D.R."/>
            <person name="Kim S.C."/>
            <person name="Cho S."/>
            <person name="Cho B.K."/>
        </authorList>
    </citation>
    <scope>NUCLEOTIDE SEQUENCE [LARGE SCALE GENOMIC DNA]</scope>
    <source>
        <strain evidence="2">ATCC 8486</strain>
    </source>
</reference>
<dbReference type="KEGG" id="elim:B2M23_00090"/>
<organism evidence="1 2">
    <name type="scientific">Eubacterium limosum</name>
    <dbReference type="NCBI Taxonomy" id="1736"/>
    <lineage>
        <taxon>Bacteria</taxon>
        <taxon>Bacillati</taxon>
        <taxon>Bacillota</taxon>
        <taxon>Clostridia</taxon>
        <taxon>Eubacteriales</taxon>
        <taxon>Eubacteriaceae</taxon>
        <taxon>Eubacterium</taxon>
    </lineage>
</organism>
<evidence type="ECO:0000313" key="1">
    <source>
        <dbReference type="EMBL" id="ARD64047.1"/>
    </source>
</evidence>